<dbReference type="PATRIC" id="fig|1082931.4.peg.2859"/>
<evidence type="ECO:0000256" key="2">
    <source>
        <dbReference type="ARBA" id="ARBA00022801"/>
    </source>
</evidence>
<dbReference type="RefSeq" id="WP_014132043.1">
    <property type="nucleotide sequence ID" value="NC_016078.1"/>
</dbReference>
<dbReference type="InterPro" id="IPR045254">
    <property type="entry name" value="Nit1/2_C-N_Hydrolase"/>
</dbReference>
<organism evidence="4 5">
    <name type="scientific">Pelagibacterium halotolerans (strain DSM 22347 / JCM 15775 / CGMCC 1.7692 / B2)</name>
    <dbReference type="NCBI Taxonomy" id="1082931"/>
    <lineage>
        <taxon>Bacteria</taxon>
        <taxon>Pseudomonadati</taxon>
        <taxon>Pseudomonadota</taxon>
        <taxon>Alphaproteobacteria</taxon>
        <taxon>Hyphomicrobiales</taxon>
        <taxon>Devosiaceae</taxon>
        <taxon>Pelagibacterium</taxon>
    </lineage>
</organism>
<proteinExistence type="inferred from homology"/>
<dbReference type="AlphaFoldDB" id="G4REF1"/>
<comment type="similarity">
    <text evidence="1">Belongs to the carbon-nitrogen hydrolase superfamily. NIT1/NIT2 family.</text>
</comment>
<dbReference type="STRING" id="1082931.KKY_2901"/>
<dbReference type="GO" id="GO:0016811">
    <property type="term" value="F:hydrolase activity, acting on carbon-nitrogen (but not peptide) bonds, in linear amides"/>
    <property type="evidence" value="ECO:0007669"/>
    <property type="project" value="InterPro"/>
</dbReference>
<feature type="domain" description="CN hydrolase" evidence="3">
    <location>
        <begin position="5"/>
        <end position="253"/>
    </location>
</feature>
<dbReference type="Gene3D" id="3.60.110.10">
    <property type="entry name" value="Carbon-nitrogen hydrolase"/>
    <property type="match status" value="1"/>
</dbReference>
<sequence>MSQTTTVALVQMTSGIAAQDNLAEIEARVVQARQAGASYVLTPEMSVVFAKDRAGLRAAAEPWAGNGAVKQLSEIARTSGIFLHVGSLAVALGDGRFANRSVLFDPRGEIVARYDKIHLFDADIDGSNAYRESATYAGGKTAVVADIVPFVLGASICYDLRFPALYRMLAGAGAQVIAVPSAFTVPTGQAHWHVLLRARAIETGCFILAAAQGGSHENGRSTYGHSLIVSPWGEVIAEADGAEPGLVIAALDLDAVAAARQRVPALANARDFSLAPGPSPFGNDLKTQAGN</sequence>
<dbReference type="KEGG" id="phl:KKY_2901"/>
<dbReference type="PANTHER" id="PTHR23088:SF27">
    <property type="entry name" value="DEAMINATED GLUTATHIONE AMIDASE"/>
    <property type="match status" value="1"/>
</dbReference>
<keyword evidence="5" id="KW-1185">Reference proteome</keyword>
<evidence type="ECO:0000256" key="1">
    <source>
        <dbReference type="ARBA" id="ARBA00010613"/>
    </source>
</evidence>
<dbReference type="Proteomes" id="UP000008850">
    <property type="component" value="Chromosome"/>
</dbReference>
<evidence type="ECO:0000313" key="5">
    <source>
        <dbReference type="Proteomes" id="UP000008850"/>
    </source>
</evidence>
<dbReference type="EMBL" id="CP003075">
    <property type="protein sequence ID" value="AEQ52896.1"/>
    <property type="molecule type" value="Genomic_DNA"/>
</dbReference>
<dbReference type="SUPFAM" id="SSF56317">
    <property type="entry name" value="Carbon-nitrogen hydrolase"/>
    <property type="match status" value="1"/>
</dbReference>
<name>G4REF1_PELHB</name>
<gene>
    <name evidence="4" type="ordered locus">KKY_2901</name>
</gene>
<dbReference type="InterPro" id="IPR001110">
    <property type="entry name" value="UPF0012_CS"/>
</dbReference>
<evidence type="ECO:0000313" key="4">
    <source>
        <dbReference type="EMBL" id="AEQ52896.1"/>
    </source>
</evidence>
<dbReference type="InterPro" id="IPR003010">
    <property type="entry name" value="C-N_Hydrolase"/>
</dbReference>
<dbReference type="HOGENOM" id="CLU_030130_1_2_5"/>
<reference evidence="4 5" key="1">
    <citation type="journal article" date="2012" name="J. Bacteriol.">
        <title>Complete genome sequence of Pelagibacterium halotolerans B2T.</title>
        <authorList>
            <person name="Huo Y.Y."/>
            <person name="Cheng H."/>
            <person name="Han X.F."/>
            <person name="Jiang X.W."/>
            <person name="Sun C."/>
            <person name="Zhang X.Q."/>
            <person name="Zhu X.F."/>
            <person name="Liu Y.F."/>
            <person name="Li P.F."/>
            <person name="Ni P.X."/>
            <person name="Wu M."/>
        </authorList>
    </citation>
    <scope>NUCLEOTIDE SEQUENCE [LARGE SCALE GENOMIC DNA]</scope>
    <source>
        <strain evidence="5">DSM 22347 / JCM 15775 / CGMCC 1.7692 / B2</strain>
    </source>
</reference>
<dbReference type="PROSITE" id="PS50263">
    <property type="entry name" value="CN_HYDROLASE"/>
    <property type="match status" value="1"/>
</dbReference>
<dbReference type="InterPro" id="IPR036526">
    <property type="entry name" value="C-N_Hydrolase_sf"/>
</dbReference>
<protein>
    <submittedName>
        <fullName evidence="4">Carbon-nitrogen hydrolase</fullName>
    </submittedName>
</protein>
<dbReference type="PROSITE" id="PS01227">
    <property type="entry name" value="UPF0012"/>
    <property type="match status" value="1"/>
</dbReference>
<dbReference type="Pfam" id="PF00795">
    <property type="entry name" value="CN_hydrolase"/>
    <property type="match status" value="1"/>
</dbReference>
<evidence type="ECO:0000259" key="3">
    <source>
        <dbReference type="PROSITE" id="PS50263"/>
    </source>
</evidence>
<dbReference type="PANTHER" id="PTHR23088">
    <property type="entry name" value="NITRILASE-RELATED"/>
    <property type="match status" value="1"/>
</dbReference>
<accession>G4REF1</accession>
<dbReference type="CDD" id="cd07572">
    <property type="entry name" value="nit"/>
    <property type="match status" value="1"/>
</dbReference>
<keyword evidence="2 4" id="KW-0378">Hydrolase</keyword>
<dbReference type="eggNOG" id="COG0388">
    <property type="taxonomic scope" value="Bacteria"/>
</dbReference>